<name>A0A0R2DJ11_9LACO</name>
<proteinExistence type="inferred from homology"/>
<dbReference type="GO" id="GO:0003887">
    <property type="term" value="F:DNA-directed DNA polymerase activity"/>
    <property type="evidence" value="ECO:0007669"/>
    <property type="project" value="InterPro"/>
</dbReference>
<dbReference type="PATRIC" id="fig|1423744.4.peg.610"/>
<dbReference type="InterPro" id="IPR036390">
    <property type="entry name" value="WH_DNA-bd_sf"/>
</dbReference>
<dbReference type="GO" id="GO:0006270">
    <property type="term" value="P:DNA replication initiation"/>
    <property type="evidence" value="ECO:0007669"/>
    <property type="project" value="InterPro"/>
</dbReference>
<dbReference type="OrthoDB" id="2084703at2"/>
<evidence type="ECO:0000259" key="2">
    <source>
        <dbReference type="Pfam" id="PF01051"/>
    </source>
</evidence>
<comment type="similarity">
    <text evidence="1">Belongs to the initiator RepB protein family.</text>
</comment>
<dbReference type="Proteomes" id="UP000051378">
    <property type="component" value="Unassembled WGS sequence"/>
</dbReference>
<feature type="domain" description="Initiator Rep protein WH1" evidence="2">
    <location>
        <begin position="8"/>
        <end position="153"/>
    </location>
</feature>
<evidence type="ECO:0000313" key="4">
    <source>
        <dbReference type="Proteomes" id="UP000051378"/>
    </source>
</evidence>
<organism evidence="3 4">
    <name type="scientific">Holzapfeliella floricola DSM 23037 = JCM 16512</name>
    <dbReference type="NCBI Taxonomy" id="1423744"/>
    <lineage>
        <taxon>Bacteria</taxon>
        <taxon>Bacillati</taxon>
        <taxon>Bacillota</taxon>
        <taxon>Bacilli</taxon>
        <taxon>Lactobacillales</taxon>
        <taxon>Lactobacillaceae</taxon>
        <taxon>Holzapfeliella</taxon>
    </lineage>
</organism>
<reference evidence="3 4" key="1">
    <citation type="journal article" date="2015" name="Genome Announc.">
        <title>Expanding the biotechnology potential of lactobacilli through comparative genomics of 213 strains and associated genera.</title>
        <authorList>
            <person name="Sun Z."/>
            <person name="Harris H.M."/>
            <person name="McCann A."/>
            <person name="Guo C."/>
            <person name="Argimon S."/>
            <person name="Zhang W."/>
            <person name="Yang X."/>
            <person name="Jeffery I.B."/>
            <person name="Cooney J.C."/>
            <person name="Kagawa T.F."/>
            <person name="Liu W."/>
            <person name="Song Y."/>
            <person name="Salvetti E."/>
            <person name="Wrobel A."/>
            <person name="Rasinkangas P."/>
            <person name="Parkhill J."/>
            <person name="Rea M.C."/>
            <person name="O'Sullivan O."/>
            <person name="Ritari J."/>
            <person name="Douillard F.P."/>
            <person name="Paul Ross R."/>
            <person name="Yang R."/>
            <person name="Briner A.E."/>
            <person name="Felis G.E."/>
            <person name="de Vos W.M."/>
            <person name="Barrangou R."/>
            <person name="Klaenhammer T.R."/>
            <person name="Caufield P.W."/>
            <person name="Cui Y."/>
            <person name="Zhang H."/>
            <person name="O'Toole P.W."/>
        </authorList>
    </citation>
    <scope>NUCLEOTIDE SEQUENCE [LARGE SCALE GENOMIC DNA]</scope>
    <source>
        <strain evidence="3 4">DSM 23037</strain>
    </source>
</reference>
<keyword evidence="4" id="KW-1185">Reference proteome</keyword>
<dbReference type="InterPro" id="IPR000525">
    <property type="entry name" value="Initiator_Rep_WH1"/>
</dbReference>
<sequence>MASNEITKYDQELDTIPLGKLKPNEIDLFFSIITKMRDKRDDKIRFYFDELKALSDYHDKNSERFLNLVRSTYKKLMTLYFGSRSKSGLREEYFIIFSEFTIDCDDYGQYVDVQIYDKAIPLLNDLTTWVRYSLRELTSLRSAYSKTLFRLIKGFRTTGYYKIKKEDFNELMAIPKSYSQSLINARIVNPSVEELQPYFKNLRVKKEYAKTKGNPLKSYIFTFTPEPKDADDYQIKKGYKKSPRKEIATNWHSKGSNIAKSDSDYVNNLLETLEEK</sequence>
<dbReference type="Gene3D" id="1.10.10.10">
    <property type="entry name" value="Winged helix-like DNA-binding domain superfamily/Winged helix DNA-binding domain"/>
    <property type="match status" value="1"/>
</dbReference>
<accession>A0A0R2DJ11</accession>
<comment type="caution">
    <text evidence="3">The sequence shown here is derived from an EMBL/GenBank/DDBJ whole genome shotgun (WGS) entry which is preliminary data.</text>
</comment>
<dbReference type="EMBL" id="AYZL01000019">
    <property type="protein sequence ID" value="KRN04062.1"/>
    <property type="molecule type" value="Genomic_DNA"/>
</dbReference>
<dbReference type="RefSeq" id="WP_056974808.1">
    <property type="nucleotide sequence ID" value="NZ_AYZL01000019.1"/>
</dbReference>
<dbReference type="SUPFAM" id="SSF46785">
    <property type="entry name" value="Winged helix' DNA-binding domain"/>
    <property type="match status" value="1"/>
</dbReference>
<evidence type="ECO:0000313" key="3">
    <source>
        <dbReference type="EMBL" id="KRN04062.1"/>
    </source>
</evidence>
<dbReference type="InterPro" id="IPR036388">
    <property type="entry name" value="WH-like_DNA-bd_sf"/>
</dbReference>
<protein>
    <recommendedName>
        <fullName evidence="2">Initiator Rep protein WH1 domain-containing protein</fullName>
    </recommendedName>
</protein>
<dbReference type="Pfam" id="PF01051">
    <property type="entry name" value="Rep3_N"/>
    <property type="match status" value="1"/>
</dbReference>
<evidence type="ECO:0000256" key="1">
    <source>
        <dbReference type="ARBA" id="ARBA00038283"/>
    </source>
</evidence>
<dbReference type="AlphaFoldDB" id="A0A0R2DJ11"/>
<gene>
    <name evidence="3" type="ORF">FC86_GL000593</name>
</gene>
<dbReference type="Pfam" id="PF21205">
    <property type="entry name" value="Rep3_C"/>
    <property type="match status" value="1"/>
</dbReference>